<keyword evidence="5" id="KW-0573">Peptidoglycan synthesis</keyword>
<evidence type="ECO:0000259" key="11">
    <source>
        <dbReference type="Pfam" id="PF00768"/>
    </source>
</evidence>
<dbReference type="AlphaFoldDB" id="A0A1F7V7E8"/>
<comment type="caution">
    <text evidence="12">The sequence shown here is derived from an EMBL/GenBank/DDBJ whole genome shotgun (WGS) entry which is preliminary data.</text>
</comment>
<feature type="binding site" evidence="8">
    <location>
        <position position="232"/>
    </location>
    <ligand>
        <name>substrate</name>
    </ligand>
</feature>
<dbReference type="Gene3D" id="3.40.710.10">
    <property type="entry name" value="DD-peptidase/beta-lactamase superfamily"/>
    <property type="match status" value="1"/>
</dbReference>
<dbReference type="Pfam" id="PF00768">
    <property type="entry name" value="Peptidase_S11"/>
    <property type="match status" value="1"/>
</dbReference>
<proteinExistence type="inferred from homology"/>
<evidence type="ECO:0000256" key="4">
    <source>
        <dbReference type="ARBA" id="ARBA00022960"/>
    </source>
</evidence>
<dbReference type="PANTHER" id="PTHR21581:SF6">
    <property type="entry name" value="TRAFFICKING PROTEIN PARTICLE COMPLEX SUBUNIT 12"/>
    <property type="match status" value="1"/>
</dbReference>
<keyword evidence="6" id="KW-0961">Cell wall biogenesis/degradation</keyword>
<keyword evidence="3" id="KW-0378">Hydrolase</keyword>
<feature type="chain" id="PRO_5009533189" description="Peptidase S11 D-alanyl-D-alanine carboxypeptidase A N-terminal domain-containing protein" evidence="10">
    <location>
        <begin position="25"/>
        <end position="289"/>
    </location>
</feature>
<dbReference type="GO" id="GO:0009252">
    <property type="term" value="P:peptidoglycan biosynthetic process"/>
    <property type="evidence" value="ECO:0007669"/>
    <property type="project" value="UniProtKB-KW"/>
</dbReference>
<reference evidence="12 13" key="1">
    <citation type="journal article" date="2016" name="Nat. Commun.">
        <title>Thousands of microbial genomes shed light on interconnected biogeochemical processes in an aquifer system.</title>
        <authorList>
            <person name="Anantharaman K."/>
            <person name="Brown C.T."/>
            <person name="Hug L.A."/>
            <person name="Sharon I."/>
            <person name="Castelle C.J."/>
            <person name="Probst A.J."/>
            <person name="Thomas B.C."/>
            <person name="Singh A."/>
            <person name="Wilkins M.J."/>
            <person name="Karaoz U."/>
            <person name="Brodie E.L."/>
            <person name="Williams K.H."/>
            <person name="Hubbard S.S."/>
            <person name="Banfield J.F."/>
        </authorList>
    </citation>
    <scope>NUCLEOTIDE SEQUENCE [LARGE SCALE GENOMIC DNA]</scope>
</reference>
<gene>
    <name evidence="12" type="ORF">A3I41_02075</name>
</gene>
<feature type="active site" evidence="7">
    <location>
        <position position="122"/>
    </location>
</feature>
<protein>
    <recommendedName>
        <fullName evidence="11">Peptidase S11 D-alanyl-D-alanine carboxypeptidase A N-terminal domain-containing protein</fullName>
    </recommendedName>
</protein>
<dbReference type="GO" id="GO:0009002">
    <property type="term" value="F:serine-type D-Ala-D-Ala carboxypeptidase activity"/>
    <property type="evidence" value="ECO:0007669"/>
    <property type="project" value="InterPro"/>
</dbReference>
<evidence type="ECO:0000256" key="8">
    <source>
        <dbReference type="PIRSR" id="PIRSR618044-2"/>
    </source>
</evidence>
<dbReference type="GO" id="GO:0006508">
    <property type="term" value="P:proteolysis"/>
    <property type="evidence" value="ECO:0007669"/>
    <property type="project" value="InterPro"/>
</dbReference>
<dbReference type="PRINTS" id="PR00725">
    <property type="entry name" value="DADACBPTASE1"/>
</dbReference>
<evidence type="ECO:0000313" key="13">
    <source>
        <dbReference type="Proteomes" id="UP000176593"/>
    </source>
</evidence>
<sequence>MFQKTFFTIALVFFAGIFPTAIFAAPVRVDPTEIESSVSARAYVVIDRTTGTVLTLKQENLVWPIASLTKLMTADLVLQNQVSPKKLQPILKEDDVGGAKLYIKHGDKFSVDDLFYAMLSGSANNAANALARTCTPTREDFVKQMNARAKILGLNHTTYADPSGMELANTSTVMDVAKLANIIFIHPQIQRYTTTPNRNIRVANTGAMKKITSTNWMLFKPAYDDVWVTGGKTGYLEESGWNLAVTLRPSARETKKELLIVLFGADSRAHSFEVAKELSDWAWNVYEWK</sequence>
<evidence type="ECO:0000256" key="10">
    <source>
        <dbReference type="SAM" id="SignalP"/>
    </source>
</evidence>
<evidence type="ECO:0000256" key="2">
    <source>
        <dbReference type="ARBA" id="ARBA00022729"/>
    </source>
</evidence>
<feature type="domain" description="Peptidase S11 D-alanyl-D-alanine carboxypeptidase A N-terminal" evidence="11">
    <location>
        <begin position="35"/>
        <end position="266"/>
    </location>
</feature>
<evidence type="ECO:0000256" key="1">
    <source>
        <dbReference type="ARBA" id="ARBA00007164"/>
    </source>
</evidence>
<feature type="signal peptide" evidence="10">
    <location>
        <begin position="1"/>
        <end position="24"/>
    </location>
</feature>
<dbReference type="PANTHER" id="PTHR21581">
    <property type="entry name" value="D-ALANYL-D-ALANINE CARBOXYPEPTIDASE"/>
    <property type="match status" value="1"/>
</dbReference>
<feature type="active site" description="Proton acceptor" evidence="7">
    <location>
        <position position="70"/>
    </location>
</feature>
<feature type="active site" description="Proton acceptor" evidence="7">
    <location>
        <position position="67"/>
    </location>
</feature>
<dbReference type="InterPro" id="IPR012338">
    <property type="entry name" value="Beta-lactam/transpept-like"/>
</dbReference>
<keyword evidence="2 10" id="KW-0732">Signal</keyword>
<comment type="similarity">
    <text evidence="1 9">Belongs to the peptidase S11 family.</text>
</comment>
<organism evidence="12 13">
    <name type="scientific">Candidatus Uhrbacteria bacterium RIFCSPLOWO2_02_FULL_48_18</name>
    <dbReference type="NCBI Taxonomy" id="1802408"/>
    <lineage>
        <taxon>Bacteria</taxon>
        <taxon>Candidatus Uhriibacteriota</taxon>
    </lineage>
</organism>
<evidence type="ECO:0000256" key="9">
    <source>
        <dbReference type="RuleBase" id="RU004016"/>
    </source>
</evidence>
<evidence type="ECO:0000313" key="12">
    <source>
        <dbReference type="EMBL" id="OGL86325.1"/>
    </source>
</evidence>
<evidence type="ECO:0000256" key="3">
    <source>
        <dbReference type="ARBA" id="ARBA00022801"/>
    </source>
</evidence>
<accession>A0A1F7V7E8</accession>
<evidence type="ECO:0000256" key="7">
    <source>
        <dbReference type="PIRSR" id="PIRSR618044-1"/>
    </source>
</evidence>
<dbReference type="EMBL" id="MGEQ01000010">
    <property type="protein sequence ID" value="OGL86325.1"/>
    <property type="molecule type" value="Genomic_DNA"/>
</dbReference>
<dbReference type="InterPro" id="IPR001967">
    <property type="entry name" value="Peptidase_S11_N"/>
</dbReference>
<keyword evidence="4" id="KW-0133">Cell shape</keyword>
<dbReference type="GO" id="GO:0008360">
    <property type="term" value="P:regulation of cell shape"/>
    <property type="evidence" value="ECO:0007669"/>
    <property type="project" value="UniProtKB-KW"/>
</dbReference>
<dbReference type="InterPro" id="IPR018044">
    <property type="entry name" value="Peptidase_S11"/>
</dbReference>
<name>A0A1F7V7E8_9BACT</name>
<evidence type="ECO:0000256" key="6">
    <source>
        <dbReference type="ARBA" id="ARBA00023316"/>
    </source>
</evidence>
<evidence type="ECO:0000256" key="5">
    <source>
        <dbReference type="ARBA" id="ARBA00022984"/>
    </source>
</evidence>
<dbReference type="SUPFAM" id="SSF56601">
    <property type="entry name" value="beta-lactamase/transpeptidase-like"/>
    <property type="match status" value="1"/>
</dbReference>
<dbReference type="Proteomes" id="UP000176593">
    <property type="component" value="Unassembled WGS sequence"/>
</dbReference>
<dbReference type="GO" id="GO:0071555">
    <property type="term" value="P:cell wall organization"/>
    <property type="evidence" value="ECO:0007669"/>
    <property type="project" value="UniProtKB-KW"/>
</dbReference>